<dbReference type="InterPro" id="IPR050832">
    <property type="entry name" value="Bact_Acetyltransf"/>
</dbReference>
<dbReference type="Gene3D" id="3.40.630.30">
    <property type="match status" value="1"/>
</dbReference>
<name>A0A1R4GYN6_9GAMM</name>
<dbReference type="Proteomes" id="UP000195667">
    <property type="component" value="Unassembled WGS sequence"/>
</dbReference>
<protein>
    <submittedName>
        <fullName evidence="4">GNAT family acetyltransferase</fullName>
    </submittedName>
</protein>
<dbReference type="RefSeq" id="WP_087141977.1">
    <property type="nucleotide sequence ID" value="NZ_FUKI01000002.1"/>
</dbReference>
<feature type="domain" description="N-acetyltransferase" evidence="3">
    <location>
        <begin position="1"/>
        <end position="166"/>
    </location>
</feature>
<dbReference type="PANTHER" id="PTHR43877">
    <property type="entry name" value="AMINOALKYLPHOSPHONATE N-ACETYLTRANSFERASE-RELATED-RELATED"/>
    <property type="match status" value="1"/>
</dbReference>
<dbReference type="AlphaFoldDB" id="A0A1R4GYN6"/>
<dbReference type="Pfam" id="PF00583">
    <property type="entry name" value="Acetyltransf_1"/>
    <property type="match status" value="1"/>
</dbReference>
<dbReference type="InterPro" id="IPR000182">
    <property type="entry name" value="GNAT_dom"/>
</dbReference>
<dbReference type="GO" id="GO:0016747">
    <property type="term" value="F:acyltransferase activity, transferring groups other than amino-acyl groups"/>
    <property type="evidence" value="ECO:0007669"/>
    <property type="project" value="InterPro"/>
</dbReference>
<evidence type="ECO:0000313" key="4">
    <source>
        <dbReference type="EMBL" id="SJM89078.1"/>
    </source>
</evidence>
<dbReference type="EMBL" id="FUKI01000002">
    <property type="protein sequence ID" value="SJM89078.1"/>
    <property type="molecule type" value="Genomic_DNA"/>
</dbReference>
<keyword evidence="2" id="KW-0012">Acyltransferase</keyword>
<evidence type="ECO:0000259" key="3">
    <source>
        <dbReference type="PROSITE" id="PS51186"/>
    </source>
</evidence>
<dbReference type="CDD" id="cd04301">
    <property type="entry name" value="NAT_SF"/>
    <property type="match status" value="1"/>
</dbReference>
<keyword evidence="1 4" id="KW-0808">Transferase</keyword>
<gene>
    <name evidence="4" type="ORF">CRENPOLYSF1_100003</name>
</gene>
<proteinExistence type="predicted"/>
<evidence type="ECO:0000313" key="5">
    <source>
        <dbReference type="Proteomes" id="UP000195667"/>
    </source>
</evidence>
<sequence>MKIRSATLADAHAIAEIHVHSWQQTYRGIVPDVYLDSMTVATREVVWRETLLQSHPKVIVAVDDAKVVGFCSFGRCRDEGAGSNDGEIWALYLSPAQLGKGFGRELLSVACAQLSAQRKTHISFWVIVGNNRATRFYKAAGFEPEPASVKVFELAGADIEEIRYVQACSSLIAPLDCRT</sequence>
<dbReference type="PROSITE" id="PS51186">
    <property type="entry name" value="GNAT"/>
    <property type="match status" value="1"/>
</dbReference>
<reference evidence="5" key="1">
    <citation type="submission" date="2017-02" db="EMBL/GenBank/DDBJ databases">
        <authorList>
            <person name="Daims H."/>
        </authorList>
    </citation>
    <scope>NUCLEOTIDE SEQUENCE [LARGE SCALE GENOMIC DNA]</scope>
</reference>
<dbReference type="InterPro" id="IPR016181">
    <property type="entry name" value="Acyl_CoA_acyltransferase"/>
</dbReference>
<keyword evidence="5" id="KW-1185">Reference proteome</keyword>
<organism evidence="4 5">
    <name type="scientific">Crenothrix polyspora</name>
    <dbReference type="NCBI Taxonomy" id="360316"/>
    <lineage>
        <taxon>Bacteria</taxon>
        <taxon>Pseudomonadati</taxon>
        <taxon>Pseudomonadota</taxon>
        <taxon>Gammaproteobacteria</taxon>
        <taxon>Methylococcales</taxon>
        <taxon>Crenotrichaceae</taxon>
        <taxon>Crenothrix</taxon>
    </lineage>
</organism>
<evidence type="ECO:0000256" key="1">
    <source>
        <dbReference type="ARBA" id="ARBA00022679"/>
    </source>
</evidence>
<dbReference type="OrthoDB" id="5292888at2"/>
<accession>A0A1R4GYN6</accession>
<dbReference type="SUPFAM" id="SSF55729">
    <property type="entry name" value="Acyl-CoA N-acyltransferases (Nat)"/>
    <property type="match status" value="1"/>
</dbReference>
<evidence type="ECO:0000256" key="2">
    <source>
        <dbReference type="ARBA" id="ARBA00023315"/>
    </source>
</evidence>